<evidence type="ECO:0000313" key="2">
    <source>
        <dbReference type="RefSeq" id="XP_015188308.1"/>
    </source>
</evidence>
<name>A0ABM1J770_POLDO</name>
<evidence type="ECO:0000313" key="1">
    <source>
        <dbReference type="Proteomes" id="UP000694924"/>
    </source>
</evidence>
<dbReference type="RefSeq" id="XP_015188308.1">
    <property type="nucleotide sequence ID" value="XM_015332822.1"/>
</dbReference>
<gene>
    <name evidence="2" type="primary">LOC107072689</name>
</gene>
<organism evidence="1 2">
    <name type="scientific">Polistes dominula</name>
    <name type="common">European paper wasp</name>
    <name type="synonym">Vespa dominula</name>
    <dbReference type="NCBI Taxonomy" id="743375"/>
    <lineage>
        <taxon>Eukaryota</taxon>
        <taxon>Metazoa</taxon>
        <taxon>Ecdysozoa</taxon>
        <taxon>Arthropoda</taxon>
        <taxon>Hexapoda</taxon>
        <taxon>Insecta</taxon>
        <taxon>Pterygota</taxon>
        <taxon>Neoptera</taxon>
        <taxon>Endopterygota</taxon>
        <taxon>Hymenoptera</taxon>
        <taxon>Apocrita</taxon>
        <taxon>Aculeata</taxon>
        <taxon>Vespoidea</taxon>
        <taxon>Vespidae</taxon>
        <taxon>Polistinae</taxon>
        <taxon>Polistini</taxon>
        <taxon>Polistes</taxon>
    </lineage>
</organism>
<reference evidence="2" key="1">
    <citation type="submission" date="2025-08" db="UniProtKB">
        <authorList>
            <consortium name="RefSeq"/>
        </authorList>
    </citation>
    <scope>IDENTIFICATION</scope>
</reference>
<protein>
    <submittedName>
        <fullName evidence="2">Uncharacterized protein</fullName>
    </submittedName>
</protein>
<sequence length="479" mass="55392">MEDKNVNLNNYPDCTVRSTTSIRSKKIYESLNNKTNTTCCLINNKSICNNEYQKKVKEYFNDDLDNIKYSREDVVNVAEERNIHHIDFNSVQNTNTTNLFEKHVPLRILIKQMIDEIFGKSSINDKEEENVEEIDLHNTSDKINHSEQSLKLIIKNEDNIDSTIDTNDNTATSDETFSNPTKCNDKLISIAEETENYSSSNCNIVENTGTNLSKLLKYDEEFNKRLNNDNNNDSSTIIAKIHKNTINPSVLFNIDENNDEELDDDSLKDFVKMESLLINQKTNIDNKCVDLEIVNDSMNNLSFDRKEDQTMNIFYISNEKNIIENNDESFHEQSNLSEREKEIKEITTFNDNSISNIDSSTKKKKKFINEVTINLQTPCKRRTCTTFYQISLLKRTPKLSKNTRIVTPRKNSTELTHKSIKHANISSTNLTNVSKKKTTTSKISKPQQEIRAKLFKSRDINKKQQMLIPQFIFTPATPE</sequence>
<dbReference type="GeneID" id="107072689"/>
<accession>A0ABM1J770</accession>
<proteinExistence type="predicted"/>
<keyword evidence="1" id="KW-1185">Reference proteome</keyword>
<dbReference type="Proteomes" id="UP000694924">
    <property type="component" value="Unplaced"/>
</dbReference>